<evidence type="ECO:0000313" key="4">
    <source>
        <dbReference type="EMBL" id="MCG2612684.1"/>
    </source>
</evidence>
<dbReference type="Pfam" id="PF18962">
    <property type="entry name" value="Por_Secre_tail"/>
    <property type="match status" value="1"/>
</dbReference>
<dbReference type="Pfam" id="PF12733">
    <property type="entry name" value="Cadherin-like"/>
    <property type="match status" value="1"/>
</dbReference>
<dbReference type="Gene3D" id="2.60.40.2700">
    <property type="match status" value="1"/>
</dbReference>
<comment type="caution">
    <text evidence="4">The sequence shown here is derived from an EMBL/GenBank/DDBJ whole genome shotgun (WGS) entry which is preliminary data.</text>
</comment>
<protein>
    <submittedName>
        <fullName evidence="4">Cadherin-like beta sandwich domain-containing protein</fullName>
    </submittedName>
</protein>
<evidence type="ECO:0000259" key="2">
    <source>
        <dbReference type="Pfam" id="PF18962"/>
    </source>
</evidence>
<dbReference type="InterPro" id="IPR056284">
    <property type="entry name" value="AIR9-like_A9"/>
</dbReference>
<dbReference type="InterPro" id="IPR013783">
    <property type="entry name" value="Ig-like_fold"/>
</dbReference>
<feature type="domain" description="Cadherin-like beta-sandwich-like" evidence="1">
    <location>
        <begin position="336"/>
        <end position="432"/>
    </location>
</feature>
<gene>
    <name evidence="4" type="ORF">LZZ85_00270</name>
</gene>
<dbReference type="InterPro" id="IPR026444">
    <property type="entry name" value="Secre_tail"/>
</dbReference>
<name>A0ABS9KK40_9BACT</name>
<dbReference type="NCBIfam" id="TIGR04183">
    <property type="entry name" value="Por_Secre_tail"/>
    <property type="match status" value="1"/>
</dbReference>
<evidence type="ECO:0000259" key="3">
    <source>
        <dbReference type="Pfam" id="PF23197"/>
    </source>
</evidence>
<dbReference type="RefSeq" id="WP_237867913.1">
    <property type="nucleotide sequence ID" value="NZ_JAKLTR010000001.1"/>
</dbReference>
<evidence type="ECO:0000313" key="5">
    <source>
        <dbReference type="Proteomes" id="UP001165367"/>
    </source>
</evidence>
<dbReference type="SUPFAM" id="SSF75011">
    <property type="entry name" value="3-carboxy-cis,cis-mucoante lactonizing enzyme"/>
    <property type="match status" value="1"/>
</dbReference>
<dbReference type="Pfam" id="PF23197">
    <property type="entry name" value="IG_AIR9"/>
    <property type="match status" value="1"/>
</dbReference>
<proteinExistence type="predicted"/>
<evidence type="ECO:0000259" key="1">
    <source>
        <dbReference type="Pfam" id="PF12733"/>
    </source>
</evidence>
<dbReference type="InterPro" id="IPR025883">
    <property type="entry name" value="Cadherin-like_domain"/>
</dbReference>
<dbReference type="InterPro" id="IPR011042">
    <property type="entry name" value="6-blade_b-propeller_TolB-like"/>
</dbReference>
<feature type="domain" description="AIR9-like A9" evidence="3">
    <location>
        <begin position="529"/>
        <end position="601"/>
    </location>
</feature>
<dbReference type="EMBL" id="JAKLTR010000001">
    <property type="protein sequence ID" value="MCG2612684.1"/>
    <property type="molecule type" value="Genomic_DNA"/>
</dbReference>
<dbReference type="InterPro" id="IPR036116">
    <property type="entry name" value="FN3_sf"/>
</dbReference>
<keyword evidence="5" id="KW-1185">Reference proteome</keyword>
<dbReference type="Gene3D" id="2.60.40.10">
    <property type="entry name" value="Immunoglobulins"/>
    <property type="match status" value="2"/>
</dbReference>
<dbReference type="CDD" id="cd00063">
    <property type="entry name" value="FN3"/>
    <property type="match status" value="1"/>
</dbReference>
<dbReference type="Gene3D" id="2.120.10.30">
    <property type="entry name" value="TolB, C-terminal domain"/>
    <property type="match status" value="2"/>
</dbReference>
<accession>A0ABS9KK40</accession>
<reference evidence="4" key="1">
    <citation type="submission" date="2022-01" db="EMBL/GenBank/DDBJ databases">
        <authorList>
            <person name="Jo J.-H."/>
            <person name="Im W.-T."/>
        </authorList>
    </citation>
    <scope>NUCLEOTIDE SEQUENCE</scope>
    <source>
        <strain evidence="4">NA20</strain>
    </source>
</reference>
<organism evidence="4 5">
    <name type="scientific">Terrimonas ginsenosidimutans</name>
    <dbReference type="NCBI Taxonomy" id="2908004"/>
    <lineage>
        <taxon>Bacteria</taxon>
        <taxon>Pseudomonadati</taxon>
        <taxon>Bacteroidota</taxon>
        <taxon>Chitinophagia</taxon>
        <taxon>Chitinophagales</taxon>
        <taxon>Chitinophagaceae</taxon>
        <taxon>Terrimonas</taxon>
    </lineage>
</organism>
<feature type="domain" description="Secretion system C-terminal sorting" evidence="2">
    <location>
        <begin position="727"/>
        <end position="789"/>
    </location>
</feature>
<dbReference type="Proteomes" id="UP001165367">
    <property type="component" value="Unassembled WGS sequence"/>
</dbReference>
<sequence length="796" mass="83222">MTNHTLKGKALSPLLCALIITGVLLFSATITLNAQLTAYTGTYAGAGGNAYYAGDNNNALTAKFSAMKGLALDASGNLLVTDFQNACIRKITTDGKISVVAGIPQSAAAGTSATWPTGPAASTQIPYPSGHITVASNGDIYFQTDGFTIGKISGGNVSYFIPAIMSGTGSLARHNTLKAFGNKLYLGSGNSINVIDPVLKKQTAAIIVTGADAIKTLAIDASGNMFCIAANGQVSKVDATTSAVTVLVAANADPSLWVNQGDLAIDADGNLYMAYNFNYLLKVAAGTYTRSLLTLGGTSAKYISVAITPNGDIFAADQSGCVITRRSMLDANANLASLTASPGILSPSFSANTISYTSTVENNVDTFNVTPTLDAATSTQQVRINNGTYETLASGATSSDMNLNVGTNTINIVVSAQHPSYKRTYTITVTRKGLPPAAPTNLVTTPAANSVKITWDAVPGAGRYNVYRGTSPDNLTLLSGMPTVQTSFTNGATVGTTYYYAVSAMEPTGVEGDKTAVVQGAANIPPVISTLTVSGNFWEGATVTADYTYTDADNGPNNSTYLWYRSNNAAGTGKAFTGGTAQTYTLTTADVGKYISVRVAPNDGISAGTAIESARTLVVAGTLPVKLKFFDAKAVSGSVQLDWQTLTEINSLHFAIERSDNGRTWETIGRVSAAGDSYLPVNYSYTDRDPSTGNNYYRLRTVDRDGSEEISSTVQVNVVSSSQVISIYPIPASSAIHVKGLAGNSNLQYMITDADGKTIRTGSLTKPVQQIDIQDLKNGIYFLKAGNQSAVRFIKQ</sequence>
<dbReference type="SUPFAM" id="SSF49265">
    <property type="entry name" value="Fibronectin type III"/>
    <property type="match status" value="1"/>
</dbReference>
<dbReference type="InterPro" id="IPR003961">
    <property type="entry name" value="FN3_dom"/>
</dbReference>